<proteinExistence type="predicted"/>
<sequence>METCYCSILEHRLVDRGFLYGPICPIYGAGVLLMVLFFTPLKHNLFVFYLTAVVVMTSWEYFVAWLLETTTHVRYWDYSRFRFNIKGRVCLWVALVWGALSYVVIFWIHPAVDGIYQTIPGWLVNALCAVLLVILLVDATLTIRHLALVSQLVVKLAAARDEAQVQFSLGKAELGQMLENQSAALRSNYSQQVARLERYSRSFRRKYSNMRLTSRYASLSDDLRASAAAARKEFLKKRENRKKKK</sequence>
<evidence type="ECO:0000256" key="1">
    <source>
        <dbReference type="SAM" id="Phobius"/>
    </source>
</evidence>
<protein>
    <submittedName>
        <fullName evidence="2">ABC transporter permease</fullName>
    </submittedName>
</protein>
<dbReference type="InterPro" id="IPR010540">
    <property type="entry name" value="CmpB_TMEM229"/>
</dbReference>
<feature type="transmembrane region" description="Helical" evidence="1">
    <location>
        <begin position="18"/>
        <end position="39"/>
    </location>
</feature>
<dbReference type="EMBL" id="DVFO01000046">
    <property type="protein sequence ID" value="HIQ60876.1"/>
    <property type="molecule type" value="Genomic_DNA"/>
</dbReference>
<dbReference type="Proteomes" id="UP000886879">
    <property type="component" value="Unassembled WGS sequence"/>
</dbReference>
<keyword evidence="1" id="KW-0812">Transmembrane</keyword>
<feature type="transmembrane region" description="Helical" evidence="1">
    <location>
        <begin position="45"/>
        <end position="68"/>
    </location>
</feature>
<evidence type="ECO:0000313" key="3">
    <source>
        <dbReference type="Proteomes" id="UP000886879"/>
    </source>
</evidence>
<keyword evidence="1" id="KW-0472">Membrane</keyword>
<comment type="caution">
    <text evidence="2">The sequence shown here is derived from an EMBL/GenBank/DDBJ whole genome shotgun (WGS) entry which is preliminary data.</text>
</comment>
<accession>A0A9D1CGC3</accession>
<reference evidence="2" key="2">
    <citation type="journal article" date="2021" name="PeerJ">
        <title>Extensive microbial diversity within the chicken gut microbiome revealed by metagenomics and culture.</title>
        <authorList>
            <person name="Gilroy R."/>
            <person name="Ravi A."/>
            <person name="Getino M."/>
            <person name="Pursley I."/>
            <person name="Horton D.L."/>
            <person name="Alikhan N.F."/>
            <person name="Baker D."/>
            <person name="Gharbi K."/>
            <person name="Hall N."/>
            <person name="Watson M."/>
            <person name="Adriaenssens E.M."/>
            <person name="Foster-Nyarko E."/>
            <person name="Jarju S."/>
            <person name="Secka A."/>
            <person name="Antonio M."/>
            <person name="Oren A."/>
            <person name="Chaudhuri R.R."/>
            <person name="La Ragione R."/>
            <person name="Hildebrand F."/>
            <person name="Pallen M.J."/>
        </authorList>
    </citation>
    <scope>NUCLEOTIDE SEQUENCE</scope>
    <source>
        <strain evidence="2">ChiGjej2B2-12916</strain>
    </source>
</reference>
<evidence type="ECO:0000313" key="2">
    <source>
        <dbReference type="EMBL" id="HIQ60876.1"/>
    </source>
</evidence>
<gene>
    <name evidence="2" type="ORF">IAD31_04685</name>
</gene>
<feature type="transmembrane region" description="Helical" evidence="1">
    <location>
        <begin position="115"/>
        <end position="137"/>
    </location>
</feature>
<feature type="transmembrane region" description="Helical" evidence="1">
    <location>
        <begin position="89"/>
        <end position="109"/>
    </location>
</feature>
<keyword evidence="1" id="KW-1133">Transmembrane helix</keyword>
<dbReference type="AlphaFoldDB" id="A0A9D1CGC3"/>
<reference evidence="2" key="1">
    <citation type="submission" date="2020-10" db="EMBL/GenBank/DDBJ databases">
        <authorList>
            <person name="Gilroy R."/>
        </authorList>
    </citation>
    <scope>NUCLEOTIDE SEQUENCE</scope>
    <source>
        <strain evidence="2">ChiGjej2B2-12916</strain>
    </source>
</reference>
<organism evidence="2 3">
    <name type="scientific">Candidatus Enterenecus faecium</name>
    <dbReference type="NCBI Taxonomy" id="2840780"/>
    <lineage>
        <taxon>Bacteria</taxon>
        <taxon>Bacillati</taxon>
        <taxon>Bacillota</taxon>
        <taxon>Clostridia</taxon>
        <taxon>Eubacteriales</taxon>
        <taxon>Candidatus Enterenecus</taxon>
    </lineage>
</organism>
<name>A0A9D1CGC3_9FIRM</name>
<dbReference type="Pfam" id="PF06541">
    <property type="entry name" value="ABC_trans_CmpB"/>
    <property type="match status" value="1"/>
</dbReference>